<evidence type="ECO:0000256" key="1">
    <source>
        <dbReference type="ARBA" id="ARBA00003767"/>
    </source>
</evidence>
<dbReference type="EMBL" id="VWPP01000993">
    <property type="protein sequence ID" value="NXE84473.1"/>
    <property type="molecule type" value="Genomic_DNA"/>
</dbReference>
<dbReference type="AlphaFoldDB" id="A0A7K8PYH4"/>
<dbReference type="GO" id="GO:0003700">
    <property type="term" value="F:DNA-binding transcription factor activity"/>
    <property type="evidence" value="ECO:0007669"/>
    <property type="project" value="TreeGrafter"/>
</dbReference>
<evidence type="ECO:0000256" key="9">
    <source>
        <dbReference type="ARBA" id="ARBA00022843"/>
    </source>
</evidence>
<feature type="compositionally biased region" description="Pro residues" evidence="15">
    <location>
        <begin position="1"/>
        <end position="14"/>
    </location>
</feature>
<feature type="region of interest" description="Disordered" evidence="15">
    <location>
        <begin position="269"/>
        <end position="320"/>
    </location>
</feature>
<feature type="domain" description="C2H2-type" evidence="16">
    <location>
        <begin position="390"/>
        <end position="417"/>
    </location>
</feature>
<dbReference type="InterPro" id="IPR013087">
    <property type="entry name" value="Znf_C2H2_type"/>
</dbReference>
<feature type="domain" description="C2H2-type" evidence="16">
    <location>
        <begin position="448"/>
        <end position="475"/>
    </location>
</feature>
<dbReference type="Gene3D" id="6.10.140.140">
    <property type="match status" value="1"/>
</dbReference>
<evidence type="ECO:0000256" key="11">
    <source>
        <dbReference type="ARBA" id="ARBA00023125"/>
    </source>
</evidence>
<dbReference type="InterPro" id="IPR050589">
    <property type="entry name" value="Ikaros_C2H2-ZF"/>
</dbReference>
<feature type="compositionally biased region" description="Polar residues" evidence="15">
    <location>
        <begin position="283"/>
        <end position="292"/>
    </location>
</feature>
<dbReference type="SMART" id="SM00349">
    <property type="entry name" value="KRAB"/>
    <property type="match status" value="1"/>
</dbReference>
<proteinExistence type="inferred from homology"/>
<dbReference type="FunFam" id="3.30.160.60:FF:000617">
    <property type="entry name" value="Zinc finger protein 777"/>
    <property type="match status" value="1"/>
</dbReference>
<evidence type="ECO:0000256" key="7">
    <source>
        <dbReference type="ARBA" id="ARBA00022771"/>
    </source>
</evidence>
<dbReference type="FunFam" id="3.30.160.60:FF:002110">
    <property type="entry name" value="Zinc finger protein 1053"/>
    <property type="match status" value="1"/>
</dbReference>
<dbReference type="GO" id="GO:0006357">
    <property type="term" value="P:regulation of transcription by RNA polymerase II"/>
    <property type="evidence" value="ECO:0007669"/>
    <property type="project" value="TreeGrafter"/>
</dbReference>
<name>A0A7K8PYH4_COCCO</name>
<evidence type="ECO:0000256" key="8">
    <source>
        <dbReference type="ARBA" id="ARBA00022833"/>
    </source>
</evidence>
<dbReference type="SUPFAM" id="SSF57667">
    <property type="entry name" value="beta-beta-alpha zinc fingers"/>
    <property type="match status" value="4"/>
</dbReference>
<feature type="domain" description="KRAB" evidence="17">
    <location>
        <begin position="129"/>
        <end position="200"/>
    </location>
</feature>
<evidence type="ECO:0000256" key="5">
    <source>
        <dbReference type="ARBA" id="ARBA00022723"/>
    </source>
</evidence>
<dbReference type="FunFam" id="3.30.160.60:FF:000540">
    <property type="entry name" value="zinc finger protein 263 isoform X1"/>
    <property type="match status" value="1"/>
</dbReference>
<feature type="domain" description="C2H2-type" evidence="16">
    <location>
        <begin position="504"/>
        <end position="531"/>
    </location>
</feature>
<keyword evidence="6" id="KW-0677">Repeat</keyword>
<dbReference type="PROSITE" id="PS50157">
    <property type="entry name" value="ZINC_FINGER_C2H2_2"/>
    <property type="match status" value="7"/>
</dbReference>
<evidence type="ECO:0000259" key="18">
    <source>
        <dbReference type="PROSITE" id="PS50806"/>
    </source>
</evidence>
<gene>
    <name evidence="19" type="primary">Znf398</name>
    <name evidence="19" type="ORF">COCCOC_R01586</name>
</gene>
<dbReference type="PROSITE" id="PS00028">
    <property type="entry name" value="ZINC_FINGER_C2H2_1"/>
    <property type="match status" value="6"/>
</dbReference>
<feature type="domain" description="KRAB-related" evidence="18">
    <location>
        <begin position="126"/>
        <end position="190"/>
    </location>
</feature>
<feature type="non-terminal residue" evidence="19">
    <location>
        <position position="1"/>
    </location>
</feature>
<dbReference type="GO" id="GO:0005634">
    <property type="term" value="C:nucleus"/>
    <property type="evidence" value="ECO:0007669"/>
    <property type="project" value="UniProtKB-SubCell"/>
</dbReference>
<dbReference type="GO" id="GO:0000978">
    <property type="term" value="F:RNA polymerase II cis-regulatory region sequence-specific DNA binding"/>
    <property type="evidence" value="ECO:0007669"/>
    <property type="project" value="TreeGrafter"/>
</dbReference>
<feature type="domain" description="C2H2-type" evidence="16">
    <location>
        <begin position="476"/>
        <end position="503"/>
    </location>
</feature>
<evidence type="ECO:0000256" key="14">
    <source>
        <dbReference type="PROSITE-ProRule" id="PRU00042"/>
    </source>
</evidence>
<evidence type="ECO:0000256" key="12">
    <source>
        <dbReference type="ARBA" id="ARBA00023163"/>
    </source>
</evidence>
<feature type="domain" description="C2H2-type" evidence="16">
    <location>
        <begin position="532"/>
        <end position="559"/>
    </location>
</feature>
<evidence type="ECO:0000256" key="15">
    <source>
        <dbReference type="SAM" id="MobiDB-lite"/>
    </source>
</evidence>
<evidence type="ECO:0000259" key="17">
    <source>
        <dbReference type="PROSITE" id="PS50805"/>
    </source>
</evidence>
<evidence type="ECO:0000313" key="20">
    <source>
        <dbReference type="Proteomes" id="UP000525205"/>
    </source>
</evidence>
<keyword evidence="10" id="KW-0805">Transcription regulation</keyword>
<reference evidence="19 20" key="1">
    <citation type="submission" date="2019-09" db="EMBL/GenBank/DDBJ databases">
        <title>Bird 10,000 Genomes (B10K) Project - Family phase.</title>
        <authorList>
            <person name="Zhang G."/>
        </authorList>
    </citation>
    <scope>NUCLEOTIDE SEQUENCE [LARGE SCALE GENOMIC DNA]</scope>
    <source>
        <strain evidence="19">B10K-CU-031-03</strain>
        <tissue evidence="19">Muscle</tissue>
    </source>
</reference>
<comment type="subcellular location">
    <subcellularLocation>
        <location evidence="2">Nucleus</location>
    </subcellularLocation>
</comment>
<organism evidence="19 20">
    <name type="scientific">Cochlearius cochlearius</name>
    <name type="common">Boat-billed heron</name>
    <dbReference type="NCBI Taxonomy" id="110676"/>
    <lineage>
        <taxon>Eukaryota</taxon>
        <taxon>Metazoa</taxon>
        <taxon>Chordata</taxon>
        <taxon>Craniata</taxon>
        <taxon>Vertebrata</taxon>
        <taxon>Euteleostomi</taxon>
        <taxon>Archelosauria</taxon>
        <taxon>Archosauria</taxon>
        <taxon>Dinosauria</taxon>
        <taxon>Saurischia</taxon>
        <taxon>Theropoda</taxon>
        <taxon>Coelurosauria</taxon>
        <taxon>Aves</taxon>
        <taxon>Neognathae</taxon>
        <taxon>Neoaves</taxon>
        <taxon>Aequornithes</taxon>
        <taxon>Pelecaniformes</taxon>
        <taxon>Ardeidae</taxon>
        <taxon>Cochlearius</taxon>
    </lineage>
</organism>
<dbReference type="Gene3D" id="3.30.160.60">
    <property type="entry name" value="Classic Zinc Finger"/>
    <property type="match status" value="7"/>
</dbReference>
<dbReference type="FunFam" id="3.30.160.60:FF:001506">
    <property type="entry name" value="Zinc finger protein"/>
    <property type="match status" value="1"/>
</dbReference>
<feature type="non-terminal residue" evidence="19">
    <location>
        <position position="581"/>
    </location>
</feature>
<dbReference type="CDD" id="cd07765">
    <property type="entry name" value="KRAB_A-box"/>
    <property type="match status" value="1"/>
</dbReference>
<keyword evidence="8" id="KW-0862">Zinc</keyword>
<dbReference type="InterPro" id="IPR001909">
    <property type="entry name" value="KRAB"/>
</dbReference>
<evidence type="ECO:0000256" key="10">
    <source>
        <dbReference type="ARBA" id="ARBA00023015"/>
    </source>
</evidence>
<evidence type="ECO:0000256" key="2">
    <source>
        <dbReference type="ARBA" id="ARBA00004123"/>
    </source>
</evidence>
<comment type="caution">
    <text evidence="19">The sequence shown here is derived from an EMBL/GenBank/DDBJ whole genome shotgun (WGS) entry which is preliminary data.</text>
</comment>
<evidence type="ECO:0000313" key="19">
    <source>
        <dbReference type="EMBL" id="NXE84473.1"/>
    </source>
</evidence>
<dbReference type="SUPFAM" id="SSF109640">
    <property type="entry name" value="KRAB domain (Kruppel-associated box)"/>
    <property type="match status" value="1"/>
</dbReference>
<comment type="function">
    <text evidence="1">May be involved in transcriptional regulation.</text>
</comment>
<feature type="domain" description="C2H2-type" evidence="16">
    <location>
        <begin position="560"/>
        <end position="581"/>
    </location>
</feature>
<dbReference type="PANTHER" id="PTHR24404:SF41">
    <property type="entry name" value="ZINC FINGER PROTEIN 613"/>
    <property type="match status" value="1"/>
</dbReference>
<keyword evidence="4" id="KW-1017">Isopeptide bond</keyword>
<keyword evidence="7 14" id="KW-0863">Zinc-finger</keyword>
<keyword evidence="5" id="KW-0479">Metal-binding</keyword>
<evidence type="ECO:0000259" key="16">
    <source>
        <dbReference type="PROSITE" id="PS50157"/>
    </source>
</evidence>
<feature type="region of interest" description="Disordered" evidence="15">
    <location>
        <begin position="183"/>
        <end position="230"/>
    </location>
</feature>
<feature type="region of interest" description="Disordered" evidence="15">
    <location>
        <begin position="364"/>
        <end position="393"/>
    </location>
</feature>
<dbReference type="GO" id="GO:0008270">
    <property type="term" value="F:zinc ion binding"/>
    <property type="evidence" value="ECO:0007669"/>
    <property type="project" value="UniProtKB-KW"/>
</dbReference>
<dbReference type="InterPro" id="IPR003655">
    <property type="entry name" value="aKRAB"/>
</dbReference>
<keyword evidence="11" id="KW-0238">DNA-binding</keyword>
<keyword evidence="9" id="KW-0832">Ubl conjugation</keyword>
<evidence type="ECO:0000256" key="13">
    <source>
        <dbReference type="ARBA" id="ARBA00023242"/>
    </source>
</evidence>
<dbReference type="FunFam" id="3.30.160.60:FF:000410">
    <property type="entry name" value="Zinc finger protein 777"/>
    <property type="match status" value="2"/>
</dbReference>
<keyword evidence="13" id="KW-0539">Nucleus</keyword>
<protein>
    <submittedName>
        <fullName evidence="19">ZN398 protein</fullName>
    </submittedName>
</protein>
<sequence length="581" mass="65536">LQPRCPSPLRPPAGPERTSERETQTAELSLTVVAAVQAVERKVDSHSTRLLDLEGRTGMAEKKLIDCEKTAAELGNQLESKCAALGTLIQEYGLLQRRLENMENLLKNRNFWILRLPPGRKGEVPKVPVTFDDVSVYFNNKEWEKLEEWQKELYKNVMKGNYESLISLDYAISKPGVLSQIEQGEESRVRNEQDLEESEIITDATAGETAAGRGNDAPVQDQQSEPARGEPAGIVASGFFVLAPGNDGGRESLFAAAGIRVVIKTEELLPEDSPENPELHGMSGQSEGSFQSPDEEAACESPYGSVSPPRDLPGTSLGDSSEYVADFNEIQRVIVHHGSCTGEMLGTRLQGMWHFLLHQRSHTRRGVGVPRRPEHGLKPQPRPPPPGKPYKCSECESSFSHKSSLSKHQITHVGERPFTCGECRRSFRLQISLIMHQRIHAGKSEMAFLCPQCGKNFTRPSHLLRHQRTHTGERPYQCSQCEKTFSEKSKLTNHYRIHTRERPHACAVCGKGFIRKHHLLEHQRIHTGERPYHCTECGKNFTQKHHLLEHQRAHTGERPYPCTECTKCFRYKQSLKYHLRT</sequence>
<evidence type="ECO:0000256" key="3">
    <source>
        <dbReference type="ARBA" id="ARBA00006991"/>
    </source>
</evidence>
<accession>A0A7K8PYH4</accession>
<evidence type="ECO:0000256" key="6">
    <source>
        <dbReference type="ARBA" id="ARBA00022737"/>
    </source>
</evidence>
<evidence type="ECO:0000256" key="4">
    <source>
        <dbReference type="ARBA" id="ARBA00022499"/>
    </source>
</evidence>
<feature type="domain" description="C2H2-type" evidence="16">
    <location>
        <begin position="418"/>
        <end position="445"/>
    </location>
</feature>
<dbReference type="PROSITE" id="PS50805">
    <property type="entry name" value="KRAB"/>
    <property type="match status" value="1"/>
</dbReference>
<dbReference type="InterPro" id="IPR036236">
    <property type="entry name" value="Znf_C2H2_sf"/>
</dbReference>
<dbReference type="Pfam" id="PF00096">
    <property type="entry name" value="zf-C2H2"/>
    <property type="match status" value="7"/>
</dbReference>
<dbReference type="FunFam" id="3.30.160.60:FF:001111">
    <property type="entry name" value="Zinc finger protein 92 homolog"/>
    <property type="match status" value="1"/>
</dbReference>
<keyword evidence="20" id="KW-1185">Reference proteome</keyword>
<comment type="similarity">
    <text evidence="3">Belongs to the krueppel C2H2-type zinc-finger protein family.</text>
</comment>
<dbReference type="PANTHER" id="PTHR24404">
    <property type="entry name" value="ZINC FINGER PROTEIN"/>
    <property type="match status" value="1"/>
</dbReference>
<dbReference type="Proteomes" id="UP000525205">
    <property type="component" value="Unassembled WGS sequence"/>
</dbReference>
<dbReference type="PROSITE" id="PS50806">
    <property type="entry name" value="KRAB_RELATED"/>
    <property type="match status" value="1"/>
</dbReference>
<dbReference type="Pfam" id="PF01352">
    <property type="entry name" value="KRAB"/>
    <property type="match status" value="1"/>
</dbReference>
<dbReference type="SMART" id="SM00355">
    <property type="entry name" value="ZnF_C2H2"/>
    <property type="match status" value="7"/>
</dbReference>
<keyword evidence="12" id="KW-0804">Transcription</keyword>
<feature type="region of interest" description="Disordered" evidence="15">
    <location>
        <begin position="1"/>
        <end position="24"/>
    </location>
</feature>
<dbReference type="InterPro" id="IPR036051">
    <property type="entry name" value="KRAB_dom_sf"/>
</dbReference>